<dbReference type="Proteomes" id="UP000608345">
    <property type="component" value="Unassembled WGS sequence"/>
</dbReference>
<keyword evidence="3" id="KW-1185">Reference proteome</keyword>
<dbReference type="Gene3D" id="3.30.70.100">
    <property type="match status" value="1"/>
</dbReference>
<dbReference type="InterPro" id="IPR011008">
    <property type="entry name" value="Dimeric_a/b-barrel"/>
</dbReference>
<reference evidence="2" key="1">
    <citation type="journal article" date="2014" name="Int. J. Syst. Evol. Microbiol.">
        <title>Complete genome sequence of Corynebacterium casei LMG S-19264T (=DSM 44701T), isolated from a smear-ripened cheese.</title>
        <authorList>
            <consortium name="US DOE Joint Genome Institute (JGI-PGF)"/>
            <person name="Walter F."/>
            <person name="Albersmeier A."/>
            <person name="Kalinowski J."/>
            <person name="Ruckert C."/>
        </authorList>
    </citation>
    <scope>NUCLEOTIDE SEQUENCE</scope>
    <source>
        <strain evidence="2">KCTC 23732</strain>
    </source>
</reference>
<dbReference type="SMART" id="SM00886">
    <property type="entry name" value="Dabb"/>
    <property type="match status" value="1"/>
</dbReference>
<proteinExistence type="predicted"/>
<dbReference type="Pfam" id="PF07876">
    <property type="entry name" value="Dabb"/>
    <property type="match status" value="1"/>
</dbReference>
<dbReference type="SUPFAM" id="SSF54909">
    <property type="entry name" value="Dimeric alpha+beta barrel"/>
    <property type="match status" value="1"/>
</dbReference>
<gene>
    <name evidence="2" type="ORF">GCM10011450_09310</name>
</gene>
<accession>A0A918MXX5</accession>
<sequence length="96" mass="11226">MFHHIVMLEFNKNITQAEHKKIEKFCINIKNELTDVINMRFVKNVSGRAHGYTHAFVVEFVDENAHDNYQVAEAHVLLKKMINQLALNTVVLDYEL</sequence>
<feature type="domain" description="Stress-response A/B barrel" evidence="1">
    <location>
        <begin position="2"/>
        <end position="94"/>
    </location>
</feature>
<dbReference type="EMBL" id="BMYS01000004">
    <property type="protein sequence ID" value="GGW81563.1"/>
    <property type="molecule type" value="Genomic_DNA"/>
</dbReference>
<organism evidence="2 3">
    <name type="scientific">Advenella faeciporci</name>
    <dbReference type="NCBI Taxonomy" id="797535"/>
    <lineage>
        <taxon>Bacteria</taxon>
        <taxon>Pseudomonadati</taxon>
        <taxon>Pseudomonadota</taxon>
        <taxon>Betaproteobacteria</taxon>
        <taxon>Burkholderiales</taxon>
        <taxon>Alcaligenaceae</taxon>
    </lineage>
</organism>
<evidence type="ECO:0000313" key="3">
    <source>
        <dbReference type="Proteomes" id="UP000608345"/>
    </source>
</evidence>
<evidence type="ECO:0000259" key="1">
    <source>
        <dbReference type="PROSITE" id="PS51502"/>
    </source>
</evidence>
<dbReference type="InterPro" id="IPR013097">
    <property type="entry name" value="Dabb"/>
</dbReference>
<dbReference type="AlphaFoldDB" id="A0A918MXX5"/>
<reference evidence="2" key="2">
    <citation type="submission" date="2020-09" db="EMBL/GenBank/DDBJ databases">
        <authorList>
            <person name="Sun Q."/>
            <person name="Kim S."/>
        </authorList>
    </citation>
    <scope>NUCLEOTIDE SEQUENCE</scope>
    <source>
        <strain evidence="2">KCTC 23732</strain>
    </source>
</reference>
<name>A0A918MXX5_9BURK</name>
<comment type="caution">
    <text evidence="2">The sequence shown here is derived from an EMBL/GenBank/DDBJ whole genome shotgun (WGS) entry which is preliminary data.</text>
</comment>
<evidence type="ECO:0000313" key="2">
    <source>
        <dbReference type="EMBL" id="GGW81563.1"/>
    </source>
</evidence>
<protein>
    <submittedName>
        <fullName evidence="2">Stress responsive protein</fullName>
    </submittedName>
</protein>
<dbReference type="PROSITE" id="PS51502">
    <property type="entry name" value="S_R_A_B_BARREL"/>
    <property type="match status" value="1"/>
</dbReference>